<keyword evidence="6" id="KW-0814">Transposable element</keyword>
<dbReference type="EMBL" id="JAPDOD010000036">
    <property type="protein sequence ID" value="MDA0164609.1"/>
    <property type="molecule type" value="Genomic_DNA"/>
</dbReference>
<reference evidence="7" key="1">
    <citation type="submission" date="2022-10" db="EMBL/GenBank/DDBJ databases">
        <title>The WGS of Solirubrobacter ginsenosidimutans DSM 21036.</title>
        <authorList>
            <person name="Jiang Z."/>
        </authorList>
    </citation>
    <scope>NUCLEOTIDE SEQUENCE</scope>
    <source>
        <strain evidence="7">DSM 21036</strain>
    </source>
</reference>
<proteinExistence type="inferred from homology"/>
<dbReference type="PANTHER" id="PTHR33217">
    <property type="entry name" value="TRANSPOSASE FOR INSERTION SEQUENCE ELEMENT IS1081"/>
    <property type="match status" value="1"/>
</dbReference>
<evidence type="ECO:0000256" key="4">
    <source>
        <dbReference type="ARBA" id="ARBA00023125"/>
    </source>
</evidence>
<accession>A0A9X3S3G7</accession>
<evidence type="ECO:0000256" key="3">
    <source>
        <dbReference type="ARBA" id="ARBA00022578"/>
    </source>
</evidence>
<name>A0A9X3S3G7_9ACTN</name>
<dbReference type="Proteomes" id="UP001149140">
    <property type="component" value="Unassembled WGS sequence"/>
</dbReference>
<keyword evidence="8" id="KW-1185">Reference proteome</keyword>
<evidence type="ECO:0000313" key="7">
    <source>
        <dbReference type="EMBL" id="MDA0164609.1"/>
    </source>
</evidence>
<dbReference type="AlphaFoldDB" id="A0A9X3S3G7"/>
<feature type="non-terminal residue" evidence="7">
    <location>
        <position position="1"/>
    </location>
</feature>
<dbReference type="GO" id="GO:0006313">
    <property type="term" value="P:DNA transposition"/>
    <property type="evidence" value="ECO:0007669"/>
    <property type="project" value="UniProtKB-UniRule"/>
</dbReference>
<comment type="similarity">
    <text evidence="2 6">Belongs to the transposase mutator family.</text>
</comment>
<evidence type="ECO:0000256" key="1">
    <source>
        <dbReference type="ARBA" id="ARBA00002190"/>
    </source>
</evidence>
<dbReference type="RefSeq" id="WP_270043863.1">
    <property type="nucleotide sequence ID" value="NZ_JAPDOD010000036.1"/>
</dbReference>
<keyword evidence="4 6" id="KW-0238">DNA-binding</keyword>
<comment type="caution">
    <text evidence="7">The sequence shown here is derived from an EMBL/GenBank/DDBJ whole genome shotgun (WGS) entry which is preliminary data.</text>
</comment>
<evidence type="ECO:0000256" key="5">
    <source>
        <dbReference type="ARBA" id="ARBA00023172"/>
    </source>
</evidence>
<gene>
    <name evidence="7" type="ORF">OM076_30345</name>
</gene>
<protein>
    <recommendedName>
        <fullName evidence="6">Mutator family transposase</fullName>
    </recommendedName>
</protein>
<dbReference type="GO" id="GO:0004803">
    <property type="term" value="F:transposase activity"/>
    <property type="evidence" value="ECO:0007669"/>
    <property type="project" value="UniProtKB-UniRule"/>
</dbReference>
<dbReference type="PANTHER" id="PTHR33217:SF7">
    <property type="entry name" value="TRANSPOSASE FOR INSERTION SEQUENCE ELEMENT IS1081"/>
    <property type="match status" value="1"/>
</dbReference>
<dbReference type="InterPro" id="IPR001207">
    <property type="entry name" value="Transposase_mutator"/>
</dbReference>
<sequence>AKVLGCAWQRCTVHFLRDCFGHARKDQHGLLGALIRPIFAADNLEQARDRLSEAVAHLDGRLSKIATMLEDAEHEILAFYAFPSSHWSKLRSTNPLERFNKEVGRRTDVVGIFPDDRSLIRLAGMLCIEQNDEWLVGRGYLSAESISLVLAGPAEITDNEIKEEVPELKAA</sequence>
<comment type="function">
    <text evidence="1 6">Required for the transposition of the insertion element.</text>
</comment>
<organism evidence="7 8">
    <name type="scientific">Solirubrobacter ginsenosidimutans</name>
    <dbReference type="NCBI Taxonomy" id="490573"/>
    <lineage>
        <taxon>Bacteria</taxon>
        <taxon>Bacillati</taxon>
        <taxon>Actinomycetota</taxon>
        <taxon>Thermoleophilia</taxon>
        <taxon>Solirubrobacterales</taxon>
        <taxon>Solirubrobacteraceae</taxon>
        <taxon>Solirubrobacter</taxon>
    </lineage>
</organism>
<keyword evidence="5 6" id="KW-0233">DNA recombination</keyword>
<evidence type="ECO:0000256" key="2">
    <source>
        <dbReference type="ARBA" id="ARBA00010961"/>
    </source>
</evidence>
<keyword evidence="3 6" id="KW-0815">Transposition</keyword>
<evidence type="ECO:0000313" key="8">
    <source>
        <dbReference type="Proteomes" id="UP001149140"/>
    </source>
</evidence>
<dbReference type="Pfam" id="PF00872">
    <property type="entry name" value="Transposase_mut"/>
    <property type="match status" value="1"/>
</dbReference>
<evidence type="ECO:0000256" key="6">
    <source>
        <dbReference type="RuleBase" id="RU365089"/>
    </source>
</evidence>
<dbReference type="GO" id="GO:0003677">
    <property type="term" value="F:DNA binding"/>
    <property type="evidence" value="ECO:0007669"/>
    <property type="project" value="UniProtKB-UniRule"/>
</dbReference>